<sequence length="220" mass="24878">MVIIMHKNEVSYLQLFSDILSIVTISTCFILKLPQIWNILKVKNANGISLIGLLMELSSYTIMMSYNFRSGYALLSYMEYPIILFQELILITVVLYYKKYPNIYGLIGSSCYFLVAASFLSGIIPKGILVFLVPLCTPVGASSKVVQLVEILRTKNSESVSVLTWFISAFTNFTRIFTIYLDSADAALLLNFTINVILSTSVMIAAFVYKPYKFKKQRTD</sequence>
<feature type="transmembrane region" description="Helical" evidence="6">
    <location>
        <begin position="162"/>
        <end position="181"/>
    </location>
</feature>
<accession>A0AAW1TUU8</accession>
<dbReference type="PIRSF" id="PIRSF023381">
    <property type="entry name" value="MannP-dilichol_defect-1p"/>
    <property type="match status" value="1"/>
</dbReference>
<keyword evidence="2 5" id="KW-0812">Transmembrane</keyword>
<comment type="subcellular location">
    <subcellularLocation>
        <location evidence="1 5">Membrane</location>
        <topology evidence="1 5">Multi-pass membrane protein</topology>
    </subcellularLocation>
</comment>
<evidence type="ECO:0000256" key="5">
    <source>
        <dbReference type="PIRNR" id="PIRNR023381"/>
    </source>
</evidence>
<dbReference type="GO" id="GO:0016020">
    <property type="term" value="C:membrane"/>
    <property type="evidence" value="ECO:0007669"/>
    <property type="project" value="UniProtKB-SubCell"/>
</dbReference>
<dbReference type="InterPro" id="IPR016817">
    <property type="entry name" value="MannP-dilichol_defect-1"/>
</dbReference>
<evidence type="ECO:0000256" key="1">
    <source>
        <dbReference type="ARBA" id="ARBA00004141"/>
    </source>
</evidence>
<dbReference type="Gene3D" id="1.20.1280.290">
    <property type="match status" value="2"/>
</dbReference>
<dbReference type="PANTHER" id="PTHR12226:SF3">
    <property type="entry name" value="SOLUTE CARRIER FAMILY 66 MEMBER 3"/>
    <property type="match status" value="1"/>
</dbReference>
<keyword evidence="8" id="KW-1185">Reference proteome</keyword>
<organism evidence="7 8">
    <name type="scientific">Henosepilachna vigintioctopunctata</name>
    <dbReference type="NCBI Taxonomy" id="420089"/>
    <lineage>
        <taxon>Eukaryota</taxon>
        <taxon>Metazoa</taxon>
        <taxon>Ecdysozoa</taxon>
        <taxon>Arthropoda</taxon>
        <taxon>Hexapoda</taxon>
        <taxon>Insecta</taxon>
        <taxon>Pterygota</taxon>
        <taxon>Neoptera</taxon>
        <taxon>Endopterygota</taxon>
        <taxon>Coleoptera</taxon>
        <taxon>Polyphaga</taxon>
        <taxon>Cucujiformia</taxon>
        <taxon>Coccinelloidea</taxon>
        <taxon>Coccinellidae</taxon>
        <taxon>Epilachninae</taxon>
        <taxon>Epilachnini</taxon>
        <taxon>Henosepilachna</taxon>
    </lineage>
</organism>
<feature type="transmembrane region" description="Helical" evidence="6">
    <location>
        <begin position="12"/>
        <end position="33"/>
    </location>
</feature>
<evidence type="ECO:0000313" key="7">
    <source>
        <dbReference type="EMBL" id="KAK9871501.1"/>
    </source>
</evidence>
<dbReference type="Proteomes" id="UP001431783">
    <property type="component" value="Unassembled WGS sequence"/>
</dbReference>
<keyword evidence="3 5" id="KW-1133">Transmembrane helix</keyword>
<evidence type="ECO:0000256" key="2">
    <source>
        <dbReference type="ARBA" id="ARBA00022692"/>
    </source>
</evidence>
<feature type="transmembrane region" description="Helical" evidence="6">
    <location>
        <begin position="80"/>
        <end position="97"/>
    </location>
</feature>
<evidence type="ECO:0000256" key="6">
    <source>
        <dbReference type="SAM" id="Phobius"/>
    </source>
</evidence>
<proteinExistence type="predicted"/>
<feature type="transmembrane region" description="Helical" evidence="6">
    <location>
        <begin position="187"/>
        <end position="209"/>
    </location>
</feature>
<name>A0AAW1TUU8_9CUCU</name>
<gene>
    <name evidence="7" type="ORF">WA026_012872</name>
</gene>
<feature type="transmembrane region" description="Helical" evidence="6">
    <location>
        <begin position="104"/>
        <end position="124"/>
    </location>
</feature>
<dbReference type="Pfam" id="PF04193">
    <property type="entry name" value="PQ-loop"/>
    <property type="match status" value="1"/>
</dbReference>
<evidence type="ECO:0000313" key="8">
    <source>
        <dbReference type="Proteomes" id="UP001431783"/>
    </source>
</evidence>
<dbReference type="EMBL" id="JARQZJ010000006">
    <property type="protein sequence ID" value="KAK9871501.1"/>
    <property type="molecule type" value="Genomic_DNA"/>
</dbReference>
<comment type="caution">
    <text evidence="7">The sequence shown here is derived from an EMBL/GenBank/DDBJ whole genome shotgun (WGS) entry which is preliminary data.</text>
</comment>
<dbReference type="SMART" id="SM00679">
    <property type="entry name" value="CTNS"/>
    <property type="match status" value="2"/>
</dbReference>
<evidence type="ECO:0000256" key="3">
    <source>
        <dbReference type="ARBA" id="ARBA00022989"/>
    </source>
</evidence>
<reference evidence="7 8" key="1">
    <citation type="submission" date="2023-03" db="EMBL/GenBank/DDBJ databases">
        <title>Genome insight into feeding habits of ladybird beetles.</title>
        <authorList>
            <person name="Li H.-S."/>
            <person name="Huang Y.-H."/>
            <person name="Pang H."/>
        </authorList>
    </citation>
    <scope>NUCLEOTIDE SEQUENCE [LARGE SCALE GENOMIC DNA]</scope>
    <source>
        <strain evidence="7">SYSU_2023b</strain>
        <tissue evidence="7">Whole body</tissue>
    </source>
</reference>
<feature type="transmembrane region" description="Helical" evidence="6">
    <location>
        <begin position="130"/>
        <end position="150"/>
    </location>
</feature>
<dbReference type="AlphaFoldDB" id="A0AAW1TUU8"/>
<feature type="transmembrane region" description="Helical" evidence="6">
    <location>
        <begin position="45"/>
        <end position="68"/>
    </location>
</feature>
<keyword evidence="4 5" id="KW-0472">Membrane</keyword>
<dbReference type="InterPro" id="IPR006603">
    <property type="entry name" value="PQ-loop_rpt"/>
</dbReference>
<evidence type="ECO:0000256" key="4">
    <source>
        <dbReference type="ARBA" id="ARBA00023136"/>
    </source>
</evidence>
<dbReference type="PANTHER" id="PTHR12226">
    <property type="entry name" value="MANNOSE-P-DOLICHOL UTILIZATION DEFECT 1 LEC35 -RELATED"/>
    <property type="match status" value="1"/>
</dbReference>
<protein>
    <recommendedName>
        <fullName evidence="5">Solute carrier family 66 member 3</fullName>
    </recommendedName>
</protein>